<protein>
    <submittedName>
        <fullName evidence="1">Uncharacterized protein</fullName>
    </submittedName>
</protein>
<name>A0A166R868_9AGAM</name>
<dbReference type="AlphaFoldDB" id="A0A166R868"/>
<proteinExistence type="predicted"/>
<evidence type="ECO:0000313" key="2">
    <source>
        <dbReference type="Proteomes" id="UP000076532"/>
    </source>
</evidence>
<gene>
    <name evidence="1" type="ORF">FIBSPDRAFT_927948</name>
</gene>
<dbReference type="Proteomes" id="UP000076532">
    <property type="component" value="Unassembled WGS sequence"/>
</dbReference>
<evidence type="ECO:0000313" key="1">
    <source>
        <dbReference type="EMBL" id="KZP28009.1"/>
    </source>
</evidence>
<dbReference type="EMBL" id="KV417506">
    <property type="protein sequence ID" value="KZP28009.1"/>
    <property type="molecule type" value="Genomic_DNA"/>
</dbReference>
<keyword evidence="2" id="KW-1185">Reference proteome</keyword>
<accession>A0A166R868</accession>
<organism evidence="1 2">
    <name type="scientific">Athelia psychrophila</name>
    <dbReference type="NCBI Taxonomy" id="1759441"/>
    <lineage>
        <taxon>Eukaryota</taxon>
        <taxon>Fungi</taxon>
        <taxon>Dikarya</taxon>
        <taxon>Basidiomycota</taxon>
        <taxon>Agaricomycotina</taxon>
        <taxon>Agaricomycetes</taxon>
        <taxon>Agaricomycetidae</taxon>
        <taxon>Atheliales</taxon>
        <taxon>Atheliaceae</taxon>
        <taxon>Athelia</taxon>
    </lineage>
</organism>
<dbReference type="OrthoDB" id="5364171at2759"/>
<reference evidence="1 2" key="1">
    <citation type="journal article" date="2016" name="Mol. Biol. Evol.">
        <title>Comparative Genomics of Early-Diverging Mushroom-Forming Fungi Provides Insights into the Origins of Lignocellulose Decay Capabilities.</title>
        <authorList>
            <person name="Nagy L.G."/>
            <person name="Riley R."/>
            <person name="Tritt A."/>
            <person name="Adam C."/>
            <person name="Daum C."/>
            <person name="Floudas D."/>
            <person name="Sun H."/>
            <person name="Yadav J.S."/>
            <person name="Pangilinan J."/>
            <person name="Larsson K.H."/>
            <person name="Matsuura K."/>
            <person name="Barry K."/>
            <person name="Labutti K."/>
            <person name="Kuo R."/>
            <person name="Ohm R.A."/>
            <person name="Bhattacharya S.S."/>
            <person name="Shirouzu T."/>
            <person name="Yoshinaga Y."/>
            <person name="Martin F.M."/>
            <person name="Grigoriev I.V."/>
            <person name="Hibbett D.S."/>
        </authorList>
    </citation>
    <scope>NUCLEOTIDE SEQUENCE [LARGE SCALE GENOMIC DNA]</scope>
    <source>
        <strain evidence="1 2">CBS 109695</strain>
    </source>
</reference>
<sequence length="253" mass="28660">MGLFHVYVQSAKHQYTLTIAFVSHEVADEWWRAMSTHPEMSEWIKRISPQLYVWTGPNRHVDLYDLQTDGISQFDNKMVNLWQSDSITNGLNGRNTHTTYGTLGIIPVQDTTNQTCGNSFFIRSKVEPYEYWYCPTTAGSITEGANIYTTREERTRFRVRIANREMQPGTIMIGTDEIIVSPAFAPTLHVDVENGVARLMGAVSELPVEHQTLKLSDVRTSFTSGARVVDENDIVVRELIEALDGDGEGWELI</sequence>